<organism evidence="6 7">
    <name type="scientific">Lophiostoma macrostomum CBS 122681</name>
    <dbReference type="NCBI Taxonomy" id="1314788"/>
    <lineage>
        <taxon>Eukaryota</taxon>
        <taxon>Fungi</taxon>
        <taxon>Dikarya</taxon>
        <taxon>Ascomycota</taxon>
        <taxon>Pezizomycotina</taxon>
        <taxon>Dothideomycetes</taxon>
        <taxon>Pleosporomycetidae</taxon>
        <taxon>Pleosporales</taxon>
        <taxon>Lophiostomataceae</taxon>
        <taxon>Lophiostoma</taxon>
    </lineage>
</organism>
<feature type="coiled-coil region" evidence="1">
    <location>
        <begin position="1026"/>
        <end position="1053"/>
    </location>
</feature>
<feature type="domain" description="SNTX MACPF/CDC-like" evidence="3">
    <location>
        <begin position="7"/>
        <end position="257"/>
    </location>
</feature>
<reference evidence="6" key="1">
    <citation type="journal article" date="2020" name="Stud. Mycol.">
        <title>101 Dothideomycetes genomes: a test case for predicting lifestyles and emergence of pathogens.</title>
        <authorList>
            <person name="Haridas S."/>
            <person name="Albert R."/>
            <person name="Binder M."/>
            <person name="Bloem J."/>
            <person name="Labutti K."/>
            <person name="Salamov A."/>
            <person name="Andreopoulos B."/>
            <person name="Baker S."/>
            <person name="Barry K."/>
            <person name="Bills G."/>
            <person name="Bluhm B."/>
            <person name="Cannon C."/>
            <person name="Castanera R."/>
            <person name="Culley D."/>
            <person name="Daum C."/>
            <person name="Ezra D."/>
            <person name="Gonzalez J."/>
            <person name="Henrissat B."/>
            <person name="Kuo A."/>
            <person name="Liang C."/>
            <person name="Lipzen A."/>
            <person name="Lutzoni F."/>
            <person name="Magnuson J."/>
            <person name="Mondo S."/>
            <person name="Nolan M."/>
            <person name="Ohm R."/>
            <person name="Pangilinan J."/>
            <person name="Park H.-J."/>
            <person name="Ramirez L."/>
            <person name="Alfaro M."/>
            <person name="Sun H."/>
            <person name="Tritt A."/>
            <person name="Yoshinaga Y."/>
            <person name="Zwiers L.-H."/>
            <person name="Turgeon B."/>
            <person name="Goodwin S."/>
            <person name="Spatafora J."/>
            <person name="Crous P."/>
            <person name="Grigoriev I."/>
        </authorList>
    </citation>
    <scope>NUCLEOTIDE SEQUENCE</scope>
    <source>
        <strain evidence="6">CBS 122681</strain>
    </source>
</reference>
<feature type="compositionally biased region" description="Basic and acidic residues" evidence="2">
    <location>
        <begin position="1262"/>
        <end position="1274"/>
    </location>
</feature>
<dbReference type="OrthoDB" id="8954335at2759"/>
<dbReference type="PANTHER" id="PTHR32046:SF11">
    <property type="entry name" value="IMMUNE-ASSOCIATED NUCLEOTIDE-BINDING PROTEIN 10-LIKE"/>
    <property type="match status" value="1"/>
</dbReference>
<proteinExistence type="predicted"/>
<evidence type="ECO:0000259" key="5">
    <source>
        <dbReference type="Pfam" id="PF26633"/>
    </source>
</evidence>
<feature type="domain" description="DUF8206" evidence="5">
    <location>
        <begin position="921"/>
        <end position="1001"/>
    </location>
</feature>
<gene>
    <name evidence="6" type="ORF">K491DRAFT_673149</name>
</gene>
<sequence>MSANTLVQPALGEQVELGTLYDARLDRFLSQSILNEPLLEAVVASKDTRATEVVVGDNDTLKERFDRMAIPTDLQTSIVTGTASVKGAARYLNKKQASFPTVHRALYQTITTKQEKLNFASESLRESLDFGGLETGDATHMVSEISYGVRNIIAAQHVLSSNDDSAQIEDDFRESFEELEANLGAGPGLPPRYREQDNASSNHILEVALFSDMEDIVDDTPKDMEAAQKFLSTAENQCASINAGKGVPLTYTLVPISFFSLFFGATIPPTLATPQLSSECQDQFINLLDDLQQAQQELNAYYHTLKSNRGIVHRDHLVDVGDKVHDAREAVAELISSYQKLIKRARSGRADMREISQLMSDFETGPHSPKALLSSTEAYANKLKYLPPIMKAGARYVGYTGQPLNEILRRNSSGTTYALFFNNDTMRDEKSWGTNIEYLRGVCQQQEPGSLAMIIDCDATREPLEVSHIAKFEGTQLITQNVLEQQKQLADKNLIRYNDRYLDASDLSAPAQRRPITIPCPGSNCNGYQVKEWICYKCHAPVEYGVVDRFVYCDCGRAPYETCEFRCSDASHGRSWVAYKKNALHQMLANLPPAPEINLLILGETGVGKSTFINAFVNYLTFSSLDEGLGAERLNWIIPCSFSMQTEDPGSGRLVQHKISVGADEDEVDGSKGSSATQKATVYPIYFGGRLIRLIDTPGIGDTRGSDQDKKNMMNVVSVLRNYPELHGILILLKPNNSRLTVMFRFCIKELLTHLHRDAARNMVFGFTNTRGSNYRPGDTFSPLEALLHEYRDVIPGLYRDTVYCFDSESFRYLAANKKGHDMGMVDDYRRSWDHSGGEAHRLLDYVQNLVPHQVRSTVSLNETRYLIEQLTAPMQKISSAIIDTIAKNRQQAEDLKNTRATGSDLQKKLQIVKTTPHCEELSRPLTVCSNDSCVELRGKDASGKEIKLRKVICHNPCCLTDVPPYIVGTPQLKSCAAFAGGRDKCSQCGHHWQEHEHTRVRWSERQETTTDPGVVAALDSNRTDIQVKEAQIQALHTRISELELEHRKIQQAAAQFSHYLSNNSITHYNDATLEYMDHLIKEERQKVGFGGNQNRLEQLQKDRAQYKAFVDAMESGLPAEGRDGFSGQALDVKGVYRLVEELYRMPHYGSDLKRVAHIVGTAYAASFRERPYRVRGKYYWSRSAPLDARRTASIPNRLHKTNPYAQPNMRSVSQPFGMSQSPLSNPFLGEAFADPSMQPPIRSMLDIYTQPSFPESSNSHGGHDYNDEKKAHLMSDSSSAYEPPPIYGTREAPVFQPKQAKRASKFEFLKKLTKGKKPWDDDKDKFQKW</sequence>
<dbReference type="CDD" id="cd00882">
    <property type="entry name" value="Ras_like_GTPase"/>
    <property type="match status" value="1"/>
</dbReference>
<dbReference type="InterPro" id="IPR025662">
    <property type="entry name" value="Sigma_54_int_dom_ATP-bd_1"/>
</dbReference>
<dbReference type="Pfam" id="PF26633">
    <property type="entry name" value="DUF8206"/>
    <property type="match status" value="1"/>
</dbReference>
<evidence type="ECO:0000256" key="2">
    <source>
        <dbReference type="SAM" id="MobiDB-lite"/>
    </source>
</evidence>
<dbReference type="EMBL" id="MU004289">
    <property type="protein sequence ID" value="KAF2662656.1"/>
    <property type="molecule type" value="Genomic_DNA"/>
</dbReference>
<evidence type="ECO:0000259" key="3">
    <source>
        <dbReference type="Pfam" id="PF24674"/>
    </source>
</evidence>
<feature type="domain" description="DUF7656" evidence="4">
    <location>
        <begin position="390"/>
        <end position="487"/>
    </location>
</feature>
<accession>A0A6A6TT87</accession>
<dbReference type="Proteomes" id="UP000799324">
    <property type="component" value="Unassembled WGS sequence"/>
</dbReference>
<dbReference type="InterPro" id="IPR058519">
    <property type="entry name" value="DUF8206"/>
</dbReference>
<feature type="compositionally biased region" description="Polar residues" evidence="2">
    <location>
        <begin position="1251"/>
        <end position="1261"/>
    </location>
</feature>
<dbReference type="InterPro" id="IPR056072">
    <property type="entry name" value="SNTX_MACPF/CDC-like_dom"/>
</dbReference>
<evidence type="ECO:0000259" key="4">
    <source>
        <dbReference type="Pfam" id="PF24676"/>
    </source>
</evidence>
<evidence type="ECO:0000313" key="6">
    <source>
        <dbReference type="EMBL" id="KAF2662656.1"/>
    </source>
</evidence>
<name>A0A6A6TT87_9PLEO</name>
<dbReference type="InterPro" id="IPR027417">
    <property type="entry name" value="P-loop_NTPase"/>
</dbReference>
<keyword evidence="7" id="KW-1185">Reference proteome</keyword>
<dbReference type="Gene3D" id="3.40.50.300">
    <property type="entry name" value="P-loop containing nucleotide triphosphate hydrolases"/>
    <property type="match status" value="1"/>
</dbReference>
<dbReference type="Pfam" id="PF24676">
    <property type="entry name" value="DUF7656"/>
    <property type="match status" value="1"/>
</dbReference>
<dbReference type="PANTHER" id="PTHR32046">
    <property type="entry name" value="G DOMAIN-CONTAINING PROTEIN"/>
    <property type="match status" value="1"/>
</dbReference>
<dbReference type="Pfam" id="PF24674">
    <property type="entry name" value="MACPF_SNTX"/>
    <property type="match status" value="1"/>
</dbReference>
<dbReference type="PROSITE" id="PS00675">
    <property type="entry name" value="SIGMA54_INTERACT_1"/>
    <property type="match status" value="1"/>
</dbReference>
<evidence type="ECO:0000313" key="7">
    <source>
        <dbReference type="Proteomes" id="UP000799324"/>
    </source>
</evidence>
<feature type="region of interest" description="Disordered" evidence="2">
    <location>
        <begin position="1251"/>
        <end position="1301"/>
    </location>
</feature>
<dbReference type="InterPro" id="IPR056073">
    <property type="entry name" value="DUF7656"/>
</dbReference>
<dbReference type="SUPFAM" id="SSF52540">
    <property type="entry name" value="P-loop containing nucleoside triphosphate hydrolases"/>
    <property type="match status" value="1"/>
</dbReference>
<evidence type="ECO:0000256" key="1">
    <source>
        <dbReference type="SAM" id="Coils"/>
    </source>
</evidence>
<keyword evidence="1" id="KW-0175">Coiled coil</keyword>
<protein>
    <submittedName>
        <fullName evidence="6">Uncharacterized protein</fullName>
    </submittedName>
</protein>